<evidence type="ECO:0000313" key="2">
    <source>
        <dbReference type="Proteomes" id="UP000474061"/>
    </source>
</evidence>
<organism evidence="1 2">
    <name type="scientific">Xylella fastidiosa subsp. multiplex</name>
    <dbReference type="NCBI Taxonomy" id="644357"/>
    <lineage>
        <taxon>Bacteria</taxon>
        <taxon>Pseudomonadati</taxon>
        <taxon>Pseudomonadota</taxon>
        <taxon>Gammaproteobacteria</taxon>
        <taxon>Lysobacterales</taxon>
        <taxon>Lysobacteraceae</taxon>
        <taxon>Xylella</taxon>
    </lineage>
</organism>
<evidence type="ECO:0000313" key="1">
    <source>
        <dbReference type="EMBL" id="MRU22751.1"/>
    </source>
</evidence>
<dbReference type="EMBL" id="VDCJ01000254">
    <property type="protein sequence ID" value="MRU22751.1"/>
    <property type="molecule type" value="Genomic_DNA"/>
</dbReference>
<name>A0A9Q4QRL8_XYLFS</name>
<comment type="caution">
    <text evidence="1">The sequence shown here is derived from an EMBL/GenBank/DDBJ whole genome shotgun (WGS) entry which is preliminary data.</text>
</comment>
<reference evidence="1" key="2">
    <citation type="journal article" date="2020" name="Appl. Environ. Microbiol.">
        <title>Multiple intercontinental introductions associated with the emergence of a plant pathogen in Europe.</title>
        <authorList>
            <person name="Landa B.B."/>
            <person name="Castillo A.I."/>
            <person name="Giampetruzzi A."/>
            <person name="Kahn A."/>
            <person name="Roman-Ecija M."/>
            <person name="Velasco-Amo M.P."/>
            <person name="Navas-Cortes J.A."/>
            <person name="Marco-Noales E."/>
            <person name="Barbe S."/>
            <person name="Moralejo E."/>
            <person name="Coletta-Filho H.D."/>
            <person name="Saldarelli P."/>
            <person name="Saponari M."/>
            <person name="Almeida R.P.P."/>
        </authorList>
    </citation>
    <scope>NUCLEOTIDE SEQUENCE</scope>
    <source>
        <strain evidence="1">XYL1981</strain>
    </source>
</reference>
<accession>A0A9Q4QRL8</accession>
<proteinExistence type="predicted"/>
<sequence length="101" mass="11516">MLKDQNEVSAASEASLTHQADSYFQSISFYGFLVALELLNEALRDAFDYQSNLSKYFKVFNIQMFDERRVILDGVSDALSTVRLIIKHVEDNAEDMKKALS</sequence>
<dbReference type="AlphaFoldDB" id="A0A9Q4QRL8"/>
<protein>
    <submittedName>
        <fullName evidence="1">Uncharacterized protein</fullName>
    </submittedName>
</protein>
<dbReference type="Proteomes" id="UP000474061">
    <property type="component" value="Unassembled WGS sequence"/>
</dbReference>
<gene>
    <name evidence="1" type="ORF">FG476_01155</name>
</gene>
<reference evidence="1" key="1">
    <citation type="submission" date="2019-05" db="EMBL/GenBank/DDBJ databases">
        <authorList>
            <person name="Castillo A."/>
            <person name="Giampetruzzi A."/>
            <person name="Landa B."/>
            <person name="Saponari M."/>
            <person name="Almeida R.P.P."/>
            <person name="Moralejo E."/>
            <person name="Marco-Noales E."/>
            <person name="Velasco-Amo M.P."/>
            <person name="Roman-Ecija M."/>
            <person name="Navarro I."/>
            <person name="Monterde A."/>
            <person name="Barbe S."/>
        </authorList>
    </citation>
    <scope>NUCLEOTIDE SEQUENCE</scope>
    <source>
        <strain evidence="1">XYL1981</strain>
    </source>
</reference>
<dbReference type="RefSeq" id="WP_004084287.1">
    <property type="nucleotide sequence ID" value="NZ_CP047134.1"/>
</dbReference>